<dbReference type="InterPro" id="IPR016169">
    <property type="entry name" value="FAD-bd_PCMH_sub2"/>
</dbReference>
<evidence type="ECO:0000256" key="4">
    <source>
        <dbReference type="ARBA" id="ARBA00022827"/>
    </source>
</evidence>
<evidence type="ECO:0000256" key="1">
    <source>
        <dbReference type="ARBA" id="ARBA00001974"/>
    </source>
</evidence>
<evidence type="ECO:0000256" key="2">
    <source>
        <dbReference type="ARBA" id="ARBA00005466"/>
    </source>
</evidence>
<keyword evidence="4" id="KW-0274">FAD</keyword>
<dbReference type="Gene3D" id="3.30.43.10">
    <property type="entry name" value="Uridine Diphospho-n-acetylenolpyruvylglucosamine Reductase, domain 2"/>
    <property type="match status" value="1"/>
</dbReference>
<comment type="similarity">
    <text evidence="2">Belongs to the oxygen-dependent FAD-linked oxidoreductase family.</text>
</comment>
<evidence type="ECO:0000256" key="3">
    <source>
        <dbReference type="ARBA" id="ARBA00022630"/>
    </source>
</evidence>
<dbReference type="AlphaFoldDB" id="A0A8T8I265"/>
<dbReference type="InterPro" id="IPR050416">
    <property type="entry name" value="FAD-linked_Oxidoreductase"/>
</dbReference>
<name>A0A8T8I265_9PSEU</name>
<dbReference type="Proteomes" id="UP000671828">
    <property type="component" value="Chromosome"/>
</dbReference>
<dbReference type="Gene3D" id="3.40.462.20">
    <property type="match status" value="1"/>
</dbReference>
<keyword evidence="5" id="KW-0560">Oxidoreductase</keyword>
<dbReference type="Gene3D" id="3.30.465.10">
    <property type="match status" value="1"/>
</dbReference>
<protein>
    <submittedName>
        <fullName evidence="7">FAD-dependent oxidoreductase</fullName>
    </submittedName>
</protein>
<gene>
    <name evidence="7" type="ORF">J7S33_09180</name>
</gene>
<proteinExistence type="inferred from homology"/>
<organism evidence="7 8">
    <name type="scientific">Saccharothrix algeriensis</name>
    <dbReference type="NCBI Taxonomy" id="173560"/>
    <lineage>
        <taxon>Bacteria</taxon>
        <taxon>Bacillati</taxon>
        <taxon>Actinomycetota</taxon>
        <taxon>Actinomycetes</taxon>
        <taxon>Pseudonocardiales</taxon>
        <taxon>Pseudonocardiaceae</taxon>
        <taxon>Saccharothrix</taxon>
    </lineage>
</organism>
<dbReference type="InterPro" id="IPR006094">
    <property type="entry name" value="Oxid_FAD_bind_N"/>
</dbReference>
<dbReference type="Pfam" id="PF01565">
    <property type="entry name" value="FAD_binding_4"/>
    <property type="match status" value="1"/>
</dbReference>
<evidence type="ECO:0000313" key="7">
    <source>
        <dbReference type="EMBL" id="QTR04915.1"/>
    </source>
</evidence>
<dbReference type="SUPFAM" id="SSF56176">
    <property type="entry name" value="FAD-binding/transporter-associated domain-like"/>
    <property type="match status" value="1"/>
</dbReference>
<sequence length="467" mass="49392">MEFDRRRFLGVAGLAVLGRRAGPGDGPGRERDWERLRRGLAGRLVLPGDADYDRARSPQNTVYAHRRPAAVALCADESDVARCLEFASAERLPVAARSGRHSYAGYSAPQDGLVVDVAALDGVRPGAESTVGAGAALIDVYEALGAAGRALPAGTCRSVGISGLALGGGIGVVARKYGLTCDRLLGARVVTPDGSVRVVDAEHEPDLFWALRGGGGGNFGVVTSLRFATGPAPDLVPFELRTPPGAAVDVLGAWQEWVADLPDELWSVCRLASGRPPQAVVSGCHVGPPEALTPLLDRFAAKVRVLRRDLRPMGYLAAMRHYAGCRGGGCPPPVGTPFAASSRMLRAPLDPARAVALLDGARATALQFDSFGGAISRVGPADTAFPHRDALASAQVYVNAAGVDEARARREVAVVRDGLGLDTGYVNYIDPEMPDWRRAYYGDNHPRLQLVARRYDPDRVLAFPQGI</sequence>
<dbReference type="PANTHER" id="PTHR42973:SF39">
    <property type="entry name" value="FAD-BINDING PCMH-TYPE DOMAIN-CONTAINING PROTEIN"/>
    <property type="match status" value="1"/>
</dbReference>
<keyword evidence="3" id="KW-0285">Flavoprotein</keyword>
<dbReference type="Pfam" id="PF08031">
    <property type="entry name" value="BBE"/>
    <property type="match status" value="1"/>
</dbReference>
<evidence type="ECO:0000256" key="5">
    <source>
        <dbReference type="ARBA" id="ARBA00023002"/>
    </source>
</evidence>
<feature type="domain" description="FAD-binding PCMH-type" evidence="6">
    <location>
        <begin position="64"/>
        <end position="232"/>
    </location>
</feature>
<accession>A0A8T8I265</accession>
<dbReference type="InterPro" id="IPR036318">
    <property type="entry name" value="FAD-bd_PCMH-like_sf"/>
</dbReference>
<dbReference type="PANTHER" id="PTHR42973">
    <property type="entry name" value="BINDING OXIDOREDUCTASE, PUTATIVE (AFU_ORTHOLOGUE AFUA_1G17690)-RELATED"/>
    <property type="match status" value="1"/>
</dbReference>
<dbReference type="InterPro" id="IPR016166">
    <property type="entry name" value="FAD-bd_PCMH"/>
</dbReference>
<dbReference type="InterPro" id="IPR016167">
    <property type="entry name" value="FAD-bd_PCMH_sub1"/>
</dbReference>
<reference evidence="7" key="1">
    <citation type="submission" date="2021-04" db="EMBL/GenBank/DDBJ databases">
        <title>Saccharothrix algeriensis WGS.</title>
        <authorList>
            <person name="Stuskova K."/>
            <person name="Hakalova E."/>
            <person name="Tebbal A.B."/>
            <person name="Eichmeier A."/>
        </authorList>
    </citation>
    <scope>NUCLEOTIDE SEQUENCE</scope>
    <source>
        <strain evidence="7">NRRL B-24137</strain>
    </source>
</reference>
<dbReference type="GO" id="GO:0071949">
    <property type="term" value="F:FAD binding"/>
    <property type="evidence" value="ECO:0007669"/>
    <property type="project" value="InterPro"/>
</dbReference>
<dbReference type="GO" id="GO:0016491">
    <property type="term" value="F:oxidoreductase activity"/>
    <property type="evidence" value="ECO:0007669"/>
    <property type="project" value="UniProtKB-KW"/>
</dbReference>
<comment type="cofactor">
    <cofactor evidence="1">
        <name>FAD</name>
        <dbReference type="ChEBI" id="CHEBI:57692"/>
    </cofactor>
</comment>
<dbReference type="InterPro" id="IPR012951">
    <property type="entry name" value="BBE"/>
</dbReference>
<dbReference type="PROSITE" id="PS51387">
    <property type="entry name" value="FAD_PCMH"/>
    <property type="match status" value="1"/>
</dbReference>
<dbReference type="EMBL" id="CP072788">
    <property type="protein sequence ID" value="QTR04915.1"/>
    <property type="molecule type" value="Genomic_DNA"/>
</dbReference>
<evidence type="ECO:0000313" key="8">
    <source>
        <dbReference type="Proteomes" id="UP000671828"/>
    </source>
</evidence>
<evidence type="ECO:0000259" key="6">
    <source>
        <dbReference type="PROSITE" id="PS51387"/>
    </source>
</evidence>